<dbReference type="PANTHER" id="PTHR30548">
    <property type="entry name" value="2-HYDROXYGLUTARYL-COA DEHYDRATASE, D-COMPONENT-RELATED"/>
    <property type="match status" value="1"/>
</dbReference>
<dbReference type="EMBL" id="JACPRF010000419">
    <property type="protein sequence ID" value="MBI2877941.1"/>
    <property type="molecule type" value="Genomic_DNA"/>
</dbReference>
<comment type="similarity">
    <text evidence="1">Belongs to the FldB/FldC dehydratase alpha/beta subunit family.</text>
</comment>
<keyword evidence="2" id="KW-0479">Metal-binding</keyword>
<dbReference type="GO" id="GO:0046872">
    <property type="term" value="F:metal ion binding"/>
    <property type="evidence" value="ECO:0007669"/>
    <property type="project" value="UniProtKB-KW"/>
</dbReference>
<dbReference type="Proteomes" id="UP000769766">
    <property type="component" value="Unassembled WGS sequence"/>
</dbReference>
<dbReference type="Gene3D" id="1.20.1270.370">
    <property type="match status" value="1"/>
</dbReference>
<dbReference type="Gene3D" id="3.40.50.11890">
    <property type="match status" value="1"/>
</dbReference>
<dbReference type="Gene3D" id="3.40.50.11900">
    <property type="match status" value="1"/>
</dbReference>
<evidence type="ECO:0000256" key="2">
    <source>
        <dbReference type="ARBA" id="ARBA00022723"/>
    </source>
</evidence>
<organism evidence="5 6">
    <name type="scientific">Tectimicrobiota bacterium</name>
    <dbReference type="NCBI Taxonomy" id="2528274"/>
    <lineage>
        <taxon>Bacteria</taxon>
        <taxon>Pseudomonadati</taxon>
        <taxon>Nitrospinota/Tectimicrobiota group</taxon>
        <taxon>Candidatus Tectimicrobiota</taxon>
    </lineage>
</organism>
<evidence type="ECO:0000313" key="6">
    <source>
        <dbReference type="Proteomes" id="UP000769766"/>
    </source>
</evidence>
<dbReference type="PANTHER" id="PTHR30548:SF5">
    <property type="entry name" value="SUBUNIT OF OXYGEN-SENSITIVE 2-HYDROXYISOCAPROYL-COA DEHYDRATASE"/>
    <property type="match status" value="1"/>
</dbReference>
<sequence length="371" mass="42202">MITEFQQALANRYRIMEEQKERGKRVVGWLCLYVPEEILHAAGAFPVRIMGGARETPTANSYLYSTNCSFVRNCLEQGLGGHYRALDGLVAFNTCDHIRRLFDVWKRYLGTPYAQILSLPYKLTPASLAYYQGELVRLKEGLEKAWGIQITDPALRESIGLYNRTRRLLQQLYALRQSDAPPISGTEILQVVLAGMVMDREQYNRQLEALLGRLEGRGGEHRGKIRLLLMGSEMEDPGYVQLIEELGGIVVTDDLCNGTRYFEELVDPTGDPLEALARRYLNKAPCPRLRPSSQRVERLQQIARDWRVQGVIYESIKFCDLHSGVFPVIRDGFQEMGLPVLSLQREYTMASAGQMKTRVQAFYENLGGEDL</sequence>
<keyword evidence="3" id="KW-0408">Iron</keyword>
<name>A0A932CRR9_UNCTE</name>
<protein>
    <submittedName>
        <fullName evidence="5">2-hydroxyacyl-CoA dehydratase</fullName>
    </submittedName>
</protein>
<dbReference type="AlphaFoldDB" id="A0A932CRR9"/>
<proteinExistence type="inferred from homology"/>
<accession>A0A932CRR9</accession>
<gene>
    <name evidence="5" type="ORF">HYY20_13780</name>
</gene>
<reference evidence="5" key="1">
    <citation type="submission" date="2020-07" db="EMBL/GenBank/DDBJ databases">
        <title>Huge and variable diversity of episymbiotic CPR bacteria and DPANN archaea in groundwater ecosystems.</title>
        <authorList>
            <person name="He C.Y."/>
            <person name="Keren R."/>
            <person name="Whittaker M."/>
            <person name="Farag I.F."/>
            <person name="Doudna J."/>
            <person name="Cate J.H.D."/>
            <person name="Banfield J.F."/>
        </authorList>
    </citation>
    <scope>NUCLEOTIDE SEQUENCE</scope>
    <source>
        <strain evidence="5">NC_groundwater_672_Ag_B-0.1um_62_36</strain>
    </source>
</reference>
<dbReference type="Pfam" id="PF06050">
    <property type="entry name" value="HGD-D"/>
    <property type="match status" value="1"/>
</dbReference>
<evidence type="ECO:0000256" key="1">
    <source>
        <dbReference type="ARBA" id="ARBA00005806"/>
    </source>
</evidence>
<evidence type="ECO:0000256" key="3">
    <source>
        <dbReference type="ARBA" id="ARBA00023004"/>
    </source>
</evidence>
<dbReference type="InterPro" id="IPR010327">
    <property type="entry name" value="FldB/FldC_alpha/beta"/>
</dbReference>
<comment type="caution">
    <text evidence="5">The sequence shown here is derived from an EMBL/GenBank/DDBJ whole genome shotgun (WGS) entry which is preliminary data.</text>
</comment>
<evidence type="ECO:0000256" key="4">
    <source>
        <dbReference type="ARBA" id="ARBA00023014"/>
    </source>
</evidence>
<keyword evidence="4" id="KW-0411">Iron-sulfur</keyword>
<evidence type="ECO:0000313" key="5">
    <source>
        <dbReference type="EMBL" id="MBI2877941.1"/>
    </source>
</evidence>
<dbReference type="GO" id="GO:0051536">
    <property type="term" value="F:iron-sulfur cluster binding"/>
    <property type="evidence" value="ECO:0007669"/>
    <property type="project" value="UniProtKB-KW"/>
</dbReference>